<feature type="transmembrane region" description="Helical" evidence="6">
    <location>
        <begin position="38"/>
        <end position="57"/>
    </location>
</feature>
<dbReference type="GO" id="GO:0005886">
    <property type="term" value="C:plasma membrane"/>
    <property type="evidence" value="ECO:0007669"/>
    <property type="project" value="UniProtKB-SubCell"/>
</dbReference>
<evidence type="ECO:0000256" key="4">
    <source>
        <dbReference type="ARBA" id="ARBA00022989"/>
    </source>
</evidence>
<sequence length="393" mass="40905">MLLALTGAFALSQAYRTVAAIMGPPLQRDFGLSPQELGAFAAIFHFAFGALQLAMGIGVDMHGVRRTVLAAFPLTIAGAVLSAMAPSFGWLMLGQALIGVGSAPAFLVCTVFIARQFPAERFAAVSGTVLAIGGVGMLLTGTPLAWLIESWSWRAGFVVLAAMSVLAWLAILRWVREPGAEDHGGVARQSFGDALRGFARLFTMPHTWGILALGAVTYAAFVSLRGLWLGPMLVDRHGFSLVAAGNVAVALTLLALAGPPLFGRFDPGAARRRRILAFTLVLVGFFALMAAGAGPVVDVAASLVLSLLSGFIVLQYSDVRSSYPPETVGRALSLFTMAMFLGVALMQWLTGVVASAAAAAGWPVYGAVFAAIAAMLALGAAAFAFLPQPAGRH</sequence>
<feature type="transmembrane region" description="Helical" evidence="6">
    <location>
        <begin position="362"/>
        <end position="386"/>
    </location>
</feature>
<evidence type="ECO:0000256" key="2">
    <source>
        <dbReference type="ARBA" id="ARBA00022475"/>
    </source>
</evidence>
<feature type="domain" description="Major facilitator superfamily (MFS) profile" evidence="7">
    <location>
        <begin position="1"/>
        <end position="391"/>
    </location>
</feature>
<gene>
    <name evidence="8" type="ORF">FHP08_14200</name>
</gene>
<feature type="transmembrane region" description="Helical" evidence="6">
    <location>
        <begin position="69"/>
        <end position="90"/>
    </location>
</feature>
<feature type="transmembrane region" description="Helical" evidence="6">
    <location>
        <begin position="240"/>
        <end position="263"/>
    </location>
</feature>
<dbReference type="InterPro" id="IPR036259">
    <property type="entry name" value="MFS_trans_sf"/>
</dbReference>
<feature type="transmembrane region" description="Helical" evidence="6">
    <location>
        <begin position="151"/>
        <end position="171"/>
    </location>
</feature>
<dbReference type="AlphaFoldDB" id="A0A5C8NUR4"/>
<evidence type="ECO:0000313" key="9">
    <source>
        <dbReference type="Proteomes" id="UP000321548"/>
    </source>
</evidence>
<dbReference type="InterPro" id="IPR050189">
    <property type="entry name" value="MFS_Efflux_Transporters"/>
</dbReference>
<feature type="transmembrane region" description="Helical" evidence="6">
    <location>
        <begin position="121"/>
        <end position="139"/>
    </location>
</feature>
<dbReference type="InterPro" id="IPR011701">
    <property type="entry name" value="MFS"/>
</dbReference>
<protein>
    <submittedName>
        <fullName evidence="8">MFS transporter</fullName>
    </submittedName>
</protein>
<dbReference type="PANTHER" id="PTHR43124:SF3">
    <property type="entry name" value="CHLORAMPHENICOL EFFLUX PUMP RV0191"/>
    <property type="match status" value="1"/>
</dbReference>
<keyword evidence="4 6" id="KW-1133">Transmembrane helix</keyword>
<dbReference type="Pfam" id="PF07690">
    <property type="entry name" value="MFS_1"/>
    <property type="match status" value="1"/>
</dbReference>
<dbReference type="GO" id="GO:0022857">
    <property type="term" value="F:transmembrane transporter activity"/>
    <property type="evidence" value="ECO:0007669"/>
    <property type="project" value="InterPro"/>
</dbReference>
<proteinExistence type="predicted"/>
<organism evidence="8 9">
    <name type="scientific">Zeimonas arvi</name>
    <dbReference type="NCBI Taxonomy" id="2498847"/>
    <lineage>
        <taxon>Bacteria</taxon>
        <taxon>Pseudomonadati</taxon>
        <taxon>Pseudomonadota</taxon>
        <taxon>Betaproteobacteria</taxon>
        <taxon>Burkholderiales</taxon>
        <taxon>Burkholderiaceae</taxon>
        <taxon>Zeimonas</taxon>
    </lineage>
</organism>
<evidence type="ECO:0000313" key="8">
    <source>
        <dbReference type="EMBL" id="TXL64915.1"/>
    </source>
</evidence>
<dbReference type="Proteomes" id="UP000321548">
    <property type="component" value="Unassembled WGS sequence"/>
</dbReference>
<evidence type="ECO:0000256" key="3">
    <source>
        <dbReference type="ARBA" id="ARBA00022692"/>
    </source>
</evidence>
<accession>A0A5C8NUR4</accession>
<comment type="subcellular location">
    <subcellularLocation>
        <location evidence="1">Cell membrane</location>
        <topology evidence="1">Multi-pass membrane protein</topology>
    </subcellularLocation>
</comment>
<reference evidence="8 9" key="1">
    <citation type="submission" date="2019-06" db="EMBL/GenBank/DDBJ databases">
        <title>Quisquiliibacterium sp. nov., isolated from a maize field.</title>
        <authorList>
            <person name="Lin S.-Y."/>
            <person name="Tsai C.-F."/>
            <person name="Young C.-C."/>
        </authorList>
    </citation>
    <scope>NUCLEOTIDE SEQUENCE [LARGE SCALE GENOMIC DNA]</scope>
    <source>
        <strain evidence="8 9">CC-CFT501</strain>
    </source>
</reference>
<dbReference type="OrthoDB" id="9773404at2"/>
<feature type="transmembrane region" description="Helical" evidence="6">
    <location>
        <begin position="208"/>
        <end position="228"/>
    </location>
</feature>
<dbReference type="PROSITE" id="PS50850">
    <property type="entry name" value="MFS"/>
    <property type="match status" value="1"/>
</dbReference>
<keyword evidence="5 6" id="KW-0472">Membrane</keyword>
<feature type="transmembrane region" description="Helical" evidence="6">
    <location>
        <begin position="96"/>
        <end position="114"/>
    </location>
</feature>
<keyword evidence="3 6" id="KW-0812">Transmembrane</keyword>
<comment type="caution">
    <text evidence="8">The sequence shown here is derived from an EMBL/GenBank/DDBJ whole genome shotgun (WGS) entry which is preliminary data.</text>
</comment>
<evidence type="ECO:0000256" key="5">
    <source>
        <dbReference type="ARBA" id="ARBA00023136"/>
    </source>
</evidence>
<keyword evidence="9" id="KW-1185">Reference proteome</keyword>
<dbReference type="InterPro" id="IPR020846">
    <property type="entry name" value="MFS_dom"/>
</dbReference>
<dbReference type="PANTHER" id="PTHR43124">
    <property type="entry name" value="PURINE EFFLUX PUMP PBUE"/>
    <property type="match status" value="1"/>
</dbReference>
<feature type="transmembrane region" description="Helical" evidence="6">
    <location>
        <begin position="275"/>
        <end position="293"/>
    </location>
</feature>
<evidence type="ECO:0000256" key="6">
    <source>
        <dbReference type="SAM" id="Phobius"/>
    </source>
</evidence>
<evidence type="ECO:0000259" key="7">
    <source>
        <dbReference type="PROSITE" id="PS50850"/>
    </source>
</evidence>
<feature type="transmembrane region" description="Helical" evidence="6">
    <location>
        <begin position="331"/>
        <end position="350"/>
    </location>
</feature>
<dbReference type="Gene3D" id="1.20.1250.20">
    <property type="entry name" value="MFS general substrate transporter like domains"/>
    <property type="match status" value="1"/>
</dbReference>
<dbReference type="SUPFAM" id="SSF103473">
    <property type="entry name" value="MFS general substrate transporter"/>
    <property type="match status" value="1"/>
</dbReference>
<name>A0A5C8NUR4_9BURK</name>
<keyword evidence="2" id="KW-1003">Cell membrane</keyword>
<dbReference type="EMBL" id="VDUY01000005">
    <property type="protein sequence ID" value="TXL64915.1"/>
    <property type="molecule type" value="Genomic_DNA"/>
</dbReference>
<evidence type="ECO:0000256" key="1">
    <source>
        <dbReference type="ARBA" id="ARBA00004651"/>
    </source>
</evidence>